<feature type="region of interest" description="Disordered" evidence="1">
    <location>
        <begin position="64"/>
        <end position="111"/>
    </location>
</feature>
<reference evidence="3" key="2">
    <citation type="submission" date="2023-05" db="EMBL/GenBank/DDBJ databases">
        <authorList>
            <consortium name="Lawrence Berkeley National Laboratory"/>
            <person name="Steindorff A."/>
            <person name="Hensen N."/>
            <person name="Bonometti L."/>
            <person name="Westerberg I."/>
            <person name="Brannstrom I.O."/>
            <person name="Guillou S."/>
            <person name="Cros-Aarteil S."/>
            <person name="Calhoun S."/>
            <person name="Haridas S."/>
            <person name="Kuo A."/>
            <person name="Mondo S."/>
            <person name="Pangilinan J."/>
            <person name="Riley R."/>
            <person name="Labutti K."/>
            <person name="Andreopoulos B."/>
            <person name="Lipzen A."/>
            <person name="Chen C."/>
            <person name="Yanf M."/>
            <person name="Daum C."/>
            <person name="Ng V."/>
            <person name="Clum A."/>
            <person name="Ohm R."/>
            <person name="Martin F."/>
            <person name="Silar P."/>
            <person name="Natvig D."/>
            <person name="Lalanne C."/>
            <person name="Gautier V."/>
            <person name="Ament-Velasquez S.L."/>
            <person name="Kruys A."/>
            <person name="Hutchinson M.I."/>
            <person name="Powell A.J."/>
            <person name="Barry K."/>
            <person name="Miller A.N."/>
            <person name="Grigoriev I.V."/>
            <person name="Debuchy R."/>
            <person name="Gladieux P."/>
            <person name="Thoren M.H."/>
            <person name="Johannesson H."/>
        </authorList>
    </citation>
    <scope>NUCLEOTIDE SEQUENCE</scope>
    <source>
        <strain evidence="3">CBS 731.68</strain>
    </source>
</reference>
<gene>
    <name evidence="3" type="ORF">N657DRAFT_492150</name>
</gene>
<evidence type="ECO:0000256" key="2">
    <source>
        <dbReference type="SAM" id="Phobius"/>
    </source>
</evidence>
<evidence type="ECO:0000256" key="1">
    <source>
        <dbReference type="SAM" id="MobiDB-lite"/>
    </source>
</evidence>
<protein>
    <submittedName>
        <fullName evidence="3">Uncharacterized protein</fullName>
    </submittedName>
</protein>
<organism evidence="3 4">
    <name type="scientific">Parathielavia appendiculata</name>
    <dbReference type="NCBI Taxonomy" id="2587402"/>
    <lineage>
        <taxon>Eukaryota</taxon>
        <taxon>Fungi</taxon>
        <taxon>Dikarya</taxon>
        <taxon>Ascomycota</taxon>
        <taxon>Pezizomycotina</taxon>
        <taxon>Sordariomycetes</taxon>
        <taxon>Sordariomycetidae</taxon>
        <taxon>Sordariales</taxon>
        <taxon>Chaetomiaceae</taxon>
        <taxon>Parathielavia</taxon>
    </lineage>
</organism>
<dbReference type="EMBL" id="MU853231">
    <property type="protein sequence ID" value="KAK4122138.1"/>
    <property type="molecule type" value="Genomic_DNA"/>
</dbReference>
<keyword evidence="4" id="KW-1185">Reference proteome</keyword>
<comment type="caution">
    <text evidence="3">The sequence shown here is derived from an EMBL/GenBank/DDBJ whole genome shotgun (WGS) entry which is preliminary data.</text>
</comment>
<keyword evidence="2" id="KW-0812">Transmembrane</keyword>
<evidence type="ECO:0000313" key="3">
    <source>
        <dbReference type="EMBL" id="KAK4122138.1"/>
    </source>
</evidence>
<feature type="transmembrane region" description="Helical" evidence="2">
    <location>
        <begin position="23"/>
        <end position="41"/>
    </location>
</feature>
<accession>A0AAN6Z266</accession>
<dbReference type="AlphaFoldDB" id="A0AAN6Z266"/>
<reference evidence="3" key="1">
    <citation type="journal article" date="2023" name="Mol. Phylogenet. Evol.">
        <title>Genome-scale phylogeny and comparative genomics of the fungal order Sordariales.</title>
        <authorList>
            <person name="Hensen N."/>
            <person name="Bonometti L."/>
            <person name="Westerberg I."/>
            <person name="Brannstrom I.O."/>
            <person name="Guillou S."/>
            <person name="Cros-Aarteil S."/>
            <person name="Calhoun S."/>
            <person name="Haridas S."/>
            <person name="Kuo A."/>
            <person name="Mondo S."/>
            <person name="Pangilinan J."/>
            <person name="Riley R."/>
            <person name="LaButti K."/>
            <person name="Andreopoulos B."/>
            <person name="Lipzen A."/>
            <person name="Chen C."/>
            <person name="Yan M."/>
            <person name="Daum C."/>
            <person name="Ng V."/>
            <person name="Clum A."/>
            <person name="Steindorff A."/>
            <person name="Ohm R.A."/>
            <person name="Martin F."/>
            <person name="Silar P."/>
            <person name="Natvig D.O."/>
            <person name="Lalanne C."/>
            <person name="Gautier V."/>
            <person name="Ament-Velasquez S.L."/>
            <person name="Kruys A."/>
            <person name="Hutchinson M.I."/>
            <person name="Powell A.J."/>
            <person name="Barry K."/>
            <person name="Miller A.N."/>
            <person name="Grigoriev I.V."/>
            <person name="Debuchy R."/>
            <person name="Gladieux P."/>
            <person name="Hiltunen Thoren M."/>
            <person name="Johannesson H."/>
        </authorList>
    </citation>
    <scope>NUCLEOTIDE SEQUENCE</scope>
    <source>
        <strain evidence="3">CBS 731.68</strain>
    </source>
</reference>
<dbReference type="RefSeq" id="XP_062645909.1">
    <property type="nucleotide sequence ID" value="XM_062787634.1"/>
</dbReference>
<keyword evidence="2" id="KW-1133">Transmembrane helix</keyword>
<name>A0AAN6Z266_9PEZI</name>
<dbReference type="Proteomes" id="UP001302602">
    <property type="component" value="Unassembled WGS sequence"/>
</dbReference>
<keyword evidence="2" id="KW-0472">Membrane</keyword>
<sequence length="111" mass="11767">MAPTQSPPQGDVQIPILEQQECIMIAFLIFCLAMICAVYWGERRPVGENTNGKDVQSAQTTLLLSPDSTILGSETGSSSINKSDGTSPWPSSATYGSIDSSPTSDRSCPTP</sequence>
<proteinExistence type="predicted"/>
<evidence type="ECO:0000313" key="4">
    <source>
        <dbReference type="Proteomes" id="UP001302602"/>
    </source>
</evidence>
<dbReference type="GeneID" id="87824404"/>